<dbReference type="Pfam" id="PF00440">
    <property type="entry name" value="TetR_N"/>
    <property type="match status" value="1"/>
</dbReference>
<evidence type="ECO:0000256" key="1">
    <source>
        <dbReference type="ARBA" id="ARBA00022491"/>
    </source>
</evidence>
<sequence>MEADEFKESRPGDSREAILNAAEARFAAAGIDSVSMREIAEDVGITKAALYYHFPGKDALWLAVCERLARIHITGLTEAVAGIPDPREKLKAFVSFLVDRFFENPNLSLLIQRSILDPDEERSRKCSDIAYRETFRILYDLAGKLGITEDRQHWALLVAGMCLMPFEARKTLAWLPGAEKGNFTPERIKRSILRILFPEGFSGTPPREIQTNCQSNKTSAPGESR</sequence>
<keyword evidence="2" id="KW-0805">Transcription regulation</keyword>
<dbReference type="PANTHER" id="PTHR30055">
    <property type="entry name" value="HTH-TYPE TRANSCRIPTIONAL REGULATOR RUTR"/>
    <property type="match status" value="1"/>
</dbReference>
<feature type="region of interest" description="Disordered" evidence="6">
    <location>
        <begin position="203"/>
        <end position="225"/>
    </location>
</feature>
<organism evidence="8 9">
    <name type="scientific">Sutterella seckii</name>
    <dbReference type="NCBI Taxonomy" id="1944635"/>
    <lineage>
        <taxon>Bacteria</taxon>
        <taxon>Pseudomonadati</taxon>
        <taxon>Pseudomonadota</taxon>
        <taxon>Betaproteobacteria</taxon>
        <taxon>Burkholderiales</taxon>
        <taxon>Sutterellaceae</taxon>
        <taxon>Sutterella</taxon>
    </lineage>
</organism>
<dbReference type="Proteomes" id="UP000430564">
    <property type="component" value="Unassembled WGS sequence"/>
</dbReference>
<evidence type="ECO:0000256" key="6">
    <source>
        <dbReference type="SAM" id="MobiDB-lite"/>
    </source>
</evidence>
<evidence type="ECO:0000313" key="9">
    <source>
        <dbReference type="Proteomes" id="UP000430564"/>
    </source>
</evidence>
<evidence type="ECO:0000256" key="4">
    <source>
        <dbReference type="ARBA" id="ARBA00023163"/>
    </source>
</evidence>
<evidence type="ECO:0000256" key="3">
    <source>
        <dbReference type="ARBA" id="ARBA00023125"/>
    </source>
</evidence>
<dbReference type="AlphaFoldDB" id="A0A6I1EQD3"/>
<feature type="compositionally biased region" description="Polar residues" evidence="6">
    <location>
        <begin position="209"/>
        <end position="225"/>
    </location>
</feature>
<gene>
    <name evidence="8" type="ORF">GBM95_09575</name>
</gene>
<dbReference type="InterPro" id="IPR050109">
    <property type="entry name" value="HTH-type_TetR-like_transc_reg"/>
</dbReference>
<reference evidence="8 9" key="1">
    <citation type="submission" date="2019-10" db="EMBL/GenBank/DDBJ databases">
        <title>Genome diversity of Sutterella seckii.</title>
        <authorList>
            <person name="Chaplin A.V."/>
            <person name="Sokolova S.R."/>
            <person name="Mosin K.A."/>
            <person name="Ivanova E.L."/>
            <person name="Kochetkova T.O."/>
            <person name="Goltsov A.Y."/>
            <person name="Trofimov D.Y."/>
            <person name="Efimov B.A."/>
        </authorList>
    </citation>
    <scope>NUCLEOTIDE SEQUENCE [LARGE SCALE GENOMIC DNA]</scope>
    <source>
        <strain evidence="8 9">ASD393</strain>
    </source>
</reference>
<dbReference type="PRINTS" id="PR00455">
    <property type="entry name" value="HTHTETR"/>
</dbReference>
<proteinExistence type="predicted"/>
<keyword evidence="1" id="KW-0678">Repressor</keyword>
<dbReference type="InterPro" id="IPR009057">
    <property type="entry name" value="Homeodomain-like_sf"/>
</dbReference>
<comment type="caution">
    <text evidence="8">The sequence shown here is derived from an EMBL/GenBank/DDBJ whole genome shotgun (WGS) entry which is preliminary data.</text>
</comment>
<dbReference type="EMBL" id="WEHX01000085">
    <property type="protein sequence ID" value="KAB7655461.1"/>
    <property type="molecule type" value="Genomic_DNA"/>
</dbReference>
<feature type="domain" description="HTH tetR-type" evidence="7">
    <location>
        <begin position="12"/>
        <end position="72"/>
    </location>
</feature>
<dbReference type="Gene3D" id="1.10.357.10">
    <property type="entry name" value="Tetracycline Repressor, domain 2"/>
    <property type="match status" value="1"/>
</dbReference>
<accession>A0A6I1EQD3</accession>
<keyword evidence="4" id="KW-0804">Transcription</keyword>
<evidence type="ECO:0000256" key="2">
    <source>
        <dbReference type="ARBA" id="ARBA00023015"/>
    </source>
</evidence>
<dbReference type="PANTHER" id="PTHR30055:SF219">
    <property type="entry name" value="TRANSCRIPTIONAL REGULATORY PROTEIN"/>
    <property type="match status" value="1"/>
</dbReference>
<dbReference type="InterPro" id="IPR023772">
    <property type="entry name" value="DNA-bd_HTH_TetR-type_CS"/>
</dbReference>
<dbReference type="PROSITE" id="PS50977">
    <property type="entry name" value="HTH_TETR_2"/>
    <property type="match status" value="1"/>
</dbReference>
<feature type="DNA-binding region" description="H-T-H motif" evidence="5">
    <location>
        <begin position="35"/>
        <end position="54"/>
    </location>
</feature>
<dbReference type="SUPFAM" id="SSF46689">
    <property type="entry name" value="Homeodomain-like"/>
    <property type="match status" value="1"/>
</dbReference>
<evidence type="ECO:0000259" key="7">
    <source>
        <dbReference type="PROSITE" id="PS50977"/>
    </source>
</evidence>
<dbReference type="RefSeq" id="WP_152158898.1">
    <property type="nucleotide sequence ID" value="NZ_WEHX01000085.1"/>
</dbReference>
<keyword evidence="3 5" id="KW-0238">DNA-binding</keyword>
<dbReference type="InterPro" id="IPR001647">
    <property type="entry name" value="HTH_TetR"/>
</dbReference>
<dbReference type="GO" id="GO:0003700">
    <property type="term" value="F:DNA-binding transcription factor activity"/>
    <property type="evidence" value="ECO:0007669"/>
    <property type="project" value="TreeGrafter"/>
</dbReference>
<dbReference type="GO" id="GO:0000976">
    <property type="term" value="F:transcription cis-regulatory region binding"/>
    <property type="evidence" value="ECO:0007669"/>
    <property type="project" value="TreeGrafter"/>
</dbReference>
<dbReference type="PROSITE" id="PS01081">
    <property type="entry name" value="HTH_TETR_1"/>
    <property type="match status" value="1"/>
</dbReference>
<protein>
    <submittedName>
        <fullName evidence="8">TetR/AcrR family transcriptional regulator</fullName>
    </submittedName>
</protein>
<dbReference type="OrthoDB" id="5293507at2"/>
<name>A0A6I1EQD3_9BURK</name>
<evidence type="ECO:0000313" key="8">
    <source>
        <dbReference type="EMBL" id="KAB7655461.1"/>
    </source>
</evidence>
<evidence type="ECO:0000256" key="5">
    <source>
        <dbReference type="PROSITE-ProRule" id="PRU00335"/>
    </source>
</evidence>